<keyword evidence="2" id="KW-0863">Zinc-finger</keyword>
<keyword evidence="6" id="KW-0804">Transcription</keyword>
<evidence type="ECO:0000256" key="4">
    <source>
        <dbReference type="ARBA" id="ARBA00023015"/>
    </source>
</evidence>
<evidence type="ECO:0000313" key="11">
    <source>
        <dbReference type="EMBL" id="CAF3542096.1"/>
    </source>
</evidence>
<evidence type="ECO:0000256" key="7">
    <source>
        <dbReference type="ARBA" id="ARBA00023170"/>
    </source>
</evidence>
<dbReference type="InterPro" id="IPR001628">
    <property type="entry name" value="Znf_hrmn_rcpt"/>
</dbReference>
<name>A0A813ZJ25_9BILA</name>
<evidence type="ECO:0000256" key="2">
    <source>
        <dbReference type="ARBA" id="ARBA00022771"/>
    </source>
</evidence>
<evidence type="ECO:0000256" key="8">
    <source>
        <dbReference type="ARBA" id="ARBA00023242"/>
    </source>
</evidence>
<keyword evidence="1" id="KW-0479">Metal-binding</keyword>
<evidence type="ECO:0000256" key="5">
    <source>
        <dbReference type="ARBA" id="ARBA00023125"/>
    </source>
</evidence>
<dbReference type="PANTHER" id="PTHR48092">
    <property type="entry name" value="KNIRPS-RELATED PROTEIN-RELATED"/>
    <property type="match status" value="1"/>
</dbReference>
<dbReference type="SMART" id="SM00399">
    <property type="entry name" value="ZnF_C4"/>
    <property type="match status" value="1"/>
</dbReference>
<dbReference type="PRINTS" id="PR00047">
    <property type="entry name" value="STROIDFINGER"/>
</dbReference>
<keyword evidence="3" id="KW-0862">Zinc</keyword>
<dbReference type="EMBL" id="CAJOBE010000021">
    <property type="protein sequence ID" value="CAF3542096.1"/>
    <property type="molecule type" value="Genomic_DNA"/>
</dbReference>
<organism evidence="10 13">
    <name type="scientific">Rotaria sordida</name>
    <dbReference type="NCBI Taxonomy" id="392033"/>
    <lineage>
        <taxon>Eukaryota</taxon>
        <taxon>Metazoa</taxon>
        <taxon>Spiralia</taxon>
        <taxon>Gnathifera</taxon>
        <taxon>Rotifera</taxon>
        <taxon>Eurotatoria</taxon>
        <taxon>Bdelloidea</taxon>
        <taxon>Philodinida</taxon>
        <taxon>Philodinidae</taxon>
        <taxon>Rotaria</taxon>
    </lineage>
</organism>
<dbReference type="GO" id="GO:0043565">
    <property type="term" value="F:sequence-specific DNA binding"/>
    <property type="evidence" value="ECO:0007669"/>
    <property type="project" value="InterPro"/>
</dbReference>
<evidence type="ECO:0000256" key="6">
    <source>
        <dbReference type="ARBA" id="ARBA00023163"/>
    </source>
</evidence>
<evidence type="ECO:0000256" key="3">
    <source>
        <dbReference type="ARBA" id="ARBA00022833"/>
    </source>
</evidence>
<evidence type="ECO:0000256" key="1">
    <source>
        <dbReference type="ARBA" id="ARBA00022723"/>
    </source>
</evidence>
<sequence length="443" mass="51281">MQYGFTNDLDMEQNIHSYPIYQQQQQQQQQQHNFLKSSVSNNSMITTNDIYQSSLSNSNTNYQSFYFPSSIDFDNSNQYHSTDNYHFDYQSSSDISSTHLTDSYSNIFSNNSSIDPYSTQTVYNSTYMTPTDSYETHHPIYTHSNTAVPSTSSIGIQLNYQSTMSQWNLDRMKMSSHDVISTSNPSKQPCLVCHEESSGYHFGAYTCESCKAFYRRVTKDPNIEIKHSCEIPLPNITKSNRKDCRACRKDKCDQVGMTIISKDRITRTKSLSKSSLISINNLLEQLAYDLTYNQLSTSSALENLLHLLDLPLIISINFDYHSLYMNAIQIWRNQYNHFSQIFTNISLNDTFAVLLFLFYSLMIMNENKLTNNIKFDKLIHILQQEINHITGTNHRLACRIKALFMKCYVALAQYYPNSTNLFDSNYNLQSQSILSYQQCSNHD</sequence>
<reference evidence="10" key="1">
    <citation type="submission" date="2021-02" db="EMBL/GenBank/DDBJ databases">
        <authorList>
            <person name="Nowell W R."/>
        </authorList>
    </citation>
    <scope>NUCLEOTIDE SEQUENCE</scope>
</reference>
<dbReference type="SUPFAM" id="SSF57716">
    <property type="entry name" value="Glucocorticoid receptor-like (DNA-binding domain)"/>
    <property type="match status" value="1"/>
</dbReference>
<keyword evidence="4" id="KW-0805">Transcription regulation</keyword>
<feature type="domain" description="Nuclear receptor" evidence="9">
    <location>
        <begin position="187"/>
        <end position="264"/>
    </location>
</feature>
<dbReference type="Proteomes" id="UP000663823">
    <property type="component" value="Unassembled WGS sequence"/>
</dbReference>
<dbReference type="Gene3D" id="3.30.50.10">
    <property type="entry name" value="Erythroid Transcription Factor GATA-1, subunit A"/>
    <property type="match status" value="1"/>
</dbReference>
<evidence type="ECO:0000313" key="10">
    <source>
        <dbReference type="EMBL" id="CAF0899148.1"/>
    </source>
</evidence>
<gene>
    <name evidence="11" type="ORF">FNK824_LOCUS517</name>
    <name evidence="12" type="ORF">OTI717_LOCUS6869</name>
    <name evidence="10" type="ORF">SEV965_LOCUS5541</name>
</gene>
<keyword evidence="7" id="KW-0675">Receptor</keyword>
<dbReference type="PROSITE" id="PS51030">
    <property type="entry name" value="NUCLEAR_REC_DBD_2"/>
    <property type="match status" value="1"/>
</dbReference>
<dbReference type="EMBL" id="CAJOAX010000498">
    <property type="protein sequence ID" value="CAF3602284.1"/>
    <property type="molecule type" value="Genomic_DNA"/>
</dbReference>
<proteinExistence type="predicted"/>
<dbReference type="InterPro" id="IPR013088">
    <property type="entry name" value="Znf_NHR/GATA"/>
</dbReference>
<evidence type="ECO:0000313" key="12">
    <source>
        <dbReference type="EMBL" id="CAF3602284.1"/>
    </source>
</evidence>
<dbReference type="AlphaFoldDB" id="A0A813ZJ25"/>
<dbReference type="GO" id="GO:0003700">
    <property type="term" value="F:DNA-binding transcription factor activity"/>
    <property type="evidence" value="ECO:0007669"/>
    <property type="project" value="InterPro"/>
</dbReference>
<dbReference type="Proteomes" id="UP000663889">
    <property type="component" value="Unassembled WGS sequence"/>
</dbReference>
<dbReference type="Proteomes" id="UP000663874">
    <property type="component" value="Unassembled WGS sequence"/>
</dbReference>
<accession>A0A813ZJ25</accession>
<keyword evidence="5" id="KW-0238">DNA-binding</keyword>
<comment type="caution">
    <text evidence="10">The sequence shown here is derived from an EMBL/GenBank/DDBJ whole genome shotgun (WGS) entry which is preliminary data.</text>
</comment>
<protein>
    <recommendedName>
        <fullName evidence="9">Nuclear receptor domain-containing protein</fullName>
    </recommendedName>
</protein>
<dbReference type="GO" id="GO:0008270">
    <property type="term" value="F:zinc ion binding"/>
    <property type="evidence" value="ECO:0007669"/>
    <property type="project" value="UniProtKB-KW"/>
</dbReference>
<keyword evidence="8" id="KW-0539">Nucleus</keyword>
<evidence type="ECO:0000313" key="13">
    <source>
        <dbReference type="Proteomes" id="UP000663889"/>
    </source>
</evidence>
<evidence type="ECO:0000259" key="9">
    <source>
        <dbReference type="PROSITE" id="PS51030"/>
    </source>
</evidence>
<dbReference type="InterPro" id="IPR050200">
    <property type="entry name" value="Nuclear_hormone_rcpt_NR3"/>
</dbReference>
<dbReference type="Pfam" id="PF00105">
    <property type="entry name" value="zf-C4"/>
    <property type="match status" value="1"/>
</dbReference>
<dbReference type="EMBL" id="CAJNOU010000170">
    <property type="protein sequence ID" value="CAF0899148.1"/>
    <property type="molecule type" value="Genomic_DNA"/>
</dbReference>